<feature type="transmembrane region" description="Helical" evidence="5">
    <location>
        <begin position="6"/>
        <end position="24"/>
    </location>
</feature>
<dbReference type="PANTHER" id="PTHR12151">
    <property type="entry name" value="ELECTRON TRANSPORT PROTIN SCO1/SENC FAMILY MEMBER"/>
    <property type="match status" value="1"/>
</dbReference>
<dbReference type="SUPFAM" id="SSF52833">
    <property type="entry name" value="Thioredoxin-like"/>
    <property type="match status" value="1"/>
</dbReference>
<organism evidence="7 8">
    <name type="scientific">Phreatobacter aquaticus</name>
    <dbReference type="NCBI Taxonomy" id="2570229"/>
    <lineage>
        <taxon>Bacteria</taxon>
        <taxon>Pseudomonadati</taxon>
        <taxon>Pseudomonadota</taxon>
        <taxon>Alphaproteobacteria</taxon>
        <taxon>Hyphomicrobiales</taxon>
        <taxon>Phreatobacteraceae</taxon>
        <taxon>Phreatobacter</taxon>
    </lineage>
</organism>
<evidence type="ECO:0000256" key="2">
    <source>
        <dbReference type="ARBA" id="ARBA00023008"/>
    </source>
</evidence>
<evidence type="ECO:0000256" key="1">
    <source>
        <dbReference type="ARBA" id="ARBA00010996"/>
    </source>
</evidence>
<evidence type="ECO:0000256" key="3">
    <source>
        <dbReference type="PIRSR" id="PIRSR603782-1"/>
    </source>
</evidence>
<keyword evidence="5" id="KW-0472">Membrane</keyword>
<protein>
    <submittedName>
        <fullName evidence="7">SCO family protein</fullName>
    </submittedName>
</protein>
<dbReference type="OrthoDB" id="9790194at2"/>
<dbReference type="PROSITE" id="PS51352">
    <property type="entry name" value="THIOREDOXIN_2"/>
    <property type="match status" value="1"/>
</dbReference>
<feature type="domain" description="Thioredoxin" evidence="6">
    <location>
        <begin position="38"/>
        <end position="200"/>
    </location>
</feature>
<keyword evidence="8" id="KW-1185">Reference proteome</keyword>
<dbReference type="InterPro" id="IPR003782">
    <property type="entry name" value="SCO1/SenC"/>
</dbReference>
<proteinExistence type="inferred from homology"/>
<evidence type="ECO:0000313" key="7">
    <source>
        <dbReference type="EMBL" id="QCK88812.1"/>
    </source>
</evidence>
<evidence type="ECO:0000256" key="5">
    <source>
        <dbReference type="SAM" id="Phobius"/>
    </source>
</evidence>
<keyword evidence="2 3" id="KW-0186">Copper</keyword>
<dbReference type="Pfam" id="PF02630">
    <property type="entry name" value="SCO1-SenC"/>
    <property type="match status" value="1"/>
</dbReference>
<keyword evidence="3" id="KW-0479">Metal-binding</keyword>
<dbReference type="PANTHER" id="PTHR12151:SF25">
    <property type="entry name" value="LINALOOL DEHYDRATASE_ISOMERASE DOMAIN-CONTAINING PROTEIN"/>
    <property type="match status" value="1"/>
</dbReference>
<feature type="binding site" evidence="3">
    <location>
        <position position="76"/>
    </location>
    <ligand>
        <name>Cu cation</name>
        <dbReference type="ChEBI" id="CHEBI:23378"/>
    </ligand>
</feature>
<name>A0A4D7QYA2_9HYPH</name>
<feature type="binding site" evidence="3">
    <location>
        <position position="80"/>
    </location>
    <ligand>
        <name>Cu cation</name>
        <dbReference type="ChEBI" id="CHEBI:23378"/>
    </ligand>
</feature>
<dbReference type="KEGG" id="paqt:E8L99_15030"/>
<comment type="similarity">
    <text evidence="1">Belongs to the SCO1/2 family.</text>
</comment>
<evidence type="ECO:0000313" key="8">
    <source>
        <dbReference type="Proteomes" id="UP000298588"/>
    </source>
</evidence>
<dbReference type="CDD" id="cd02968">
    <property type="entry name" value="SCO"/>
    <property type="match status" value="1"/>
</dbReference>
<reference evidence="7 8" key="1">
    <citation type="submission" date="2019-04" db="EMBL/GenBank/DDBJ databases">
        <title>Phreatobacter aquaticus sp. nov.</title>
        <authorList>
            <person name="Choi A."/>
            <person name="Baek K."/>
        </authorList>
    </citation>
    <scope>NUCLEOTIDE SEQUENCE [LARGE SCALE GENOMIC DNA]</scope>
    <source>
        <strain evidence="7 8">NMCR1094</strain>
    </source>
</reference>
<feature type="binding site" evidence="3">
    <location>
        <position position="163"/>
    </location>
    <ligand>
        <name>Cu cation</name>
        <dbReference type="ChEBI" id="CHEBI:23378"/>
    </ligand>
</feature>
<evidence type="ECO:0000256" key="4">
    <source>
        <dbReference type="PIRSR" id="PIRSR603782-2"/>
    </source>
</evidence>
<accession>A0A4D7QYA2</accession>
<gene>
    <name evidence="7" type="ORF">E8L99_15030</name>
</gene>
<dbReference type="EMBL" id="CP039865">
    <property type="protein sequence ID" value="QCK88812.1"/>
    <property type="molecule type" value="Genomic_DNA"/>
</dbReference>
<evidence type="ECO:0000259" key="6">
    <source>
        <dbReference type="PROSITE" id="PS51352"/>
    </source>
</evidence>
<dbReference type="Gene3D" id="3.40.30.10">
    <property type="entry name" value="Glutaredoxin"/>
    <property type="match status" value="1"/>
</dbReference>
<dbReference type="InterPro" id="IPR013766">
    <property type="entry name" value="Thioredoxin_domain"/>
</dbReference>
<dbReference type="AlphaFoldDB" id="A0A4D7QYA2"/>
<keyword evidence="5" id="KW-0812">Transmembrane</keyword>
<dbReference type="Proteomes" id="UP000298588">
    <property type="component" value="Chromosome"/>
</dbReference>
<dbReference type="InterPro" id="IPR036249">
    <property type="entry name" value="Thioredoxin-like_sf"/>
</dbReference>
<keyword evidence="5" id="KW-1133">Transmembrane helix</keyword>
<dbReference type="GO" id="GO:0046872">
    <property type="term" value="F:metal ion binding"/>
    <property type="evidence" value="ECO:0007669"/>
    <property type="project" value="UniProtKB-KW"/>
</dbReference>
<sequence>MRTLRLVLWALVVVALAGAGWLYWEASRGPDTDRAPTGNTSSIGGPFELTDEDGNRFSSATLAGKPFAIFFGFTQCPDVCPTTMLEMANVMREIGEPARDFKVLFVTIDPERDKPDMLKAYTDSFDARIIGLTGTAEEIAAVTRAYRAVYRKVPTEGGYTMDHTAIVYLMNRQGQLTSTIAYGEPHDSAADKLKRLLAAN</sequence>
<feature type="disulfide bond" description="Redox-active" evidence="4">
    <location>
        <begin position="76"/>
        <end position="80"/>
    </location>
</feature>
<dbReference type="FunFam" id="3.40.30.10:FF:000013">
    <property type="entry name" value="Blast:Protein SCO1 homolog, mitochondrial"/>
    <property type="match status" value="1"/>
</dbReference>
<keyword evidence="4" id="KW-1015">Disulfide bond</keyword>